<feature type="domain" description="B box-type" evidence="6">
    <location>
        <begin position="1"/>
        <end position="45"/>
    </location>
</feature>
<feature type="region of interest" description="Disordered" evidence="5">
    <location>
        <begin position="78"/>
        <end position="224"/>
    </location>
</feature>
<evidence type="ECO:0000256" key="3">
    <source>
        <dbReference type="ARBA" id="ARBA00022833"/>
    </source>
</evidence>
<evidence type="ECO:0000256" key="2">
    <source>
        <dbReference type="ARBA" id="ARBA00022771"/>
    </source>
</evidence>
<accession>A0AAV9E7D2</accession>
<dbReference type="GO" id="GO:0008270">
    <property type="term" value="F:zinc ion binding"/>
    <property type="evidence" value="ECO:0007669"/>
    <property type="project" value="UniProtKB-KW"/>
</dbReference>
<name>A0AAV9E7D2_ACOCL</name>
<evidence type="ECO:0000256" key="1">
    <source>
        <dbReference type="ARBA" id="ARBA00022723"/>
    </source>
</evidence>
<sequence>MKECELCKGTARIYCESDSASLCWDCDARVHGANFLVERHCRRLLCQACQEPTPWTAAGARLGPTVSVCVRCFGRCSSTGTGGDRKSEIAGNEDGDVISDSEGEEEEAEEEEGENQVVPWTDSSAAGTPPPPGASSSSSGETMSPIGYSLKRMRDDDAVLDFQDDLGRTNPRRNSTEDEATSPSWDFRASKRGAKAGSSSMVATTVPIGSLNRSQREASPLSLI</sequence>
<dbReference type="PANTHER" id="PTHR31717">
    <property type="entry name" value="ZINC FINGER PROTEIN CONSTANS-LIKE 10"/>
    <property type="match status" value="1"/>
</dbReference>
<dbReference type="SMART" id="SM00336">
    <property type="entry name" value="BBOX"/>
    <property type="match status" value="1"/>
</dbReference>
<dbReference type="InterPro" id="IPR049808">
    <property type="entry name" value="CONSTANS-like_Bbox1"/>
</dbReference>
<dbReference type="AlphaFoldDB" id="A0AAV9E7D2"/>
<keyword evidence="2 4" id="KW-0863">Zinc-finger</keyword>
<organism evidence="7 8">
    <name type="scientific">Acorus calamus</name>
    <name type="common">Sweet flag</name>
    <dbReference type="NCBI Taxonomy" id="4465"/>
    <lineage>
        <taxon>Eukaryota</taxon>
        <taxon>Viridiplantae</taxon>
        <taxon>Streptophyta</taxon>
        <taxon>Embryophyta</taxon>
        <taxon>Tracheophyta</taxon>
        <taxon>Spermatophyta</taxon>
        <taxon>Magnoliopsida</taxon>
        <taxon>Liliopsida</taxon>
        <taxon>Acoraceae</taxon>
        <taxon>Acorus</taxon>
    </lineage>
</organism>
<dbReference type="PROSITE" id="PS50119">
    <property type="entry name" value="ZF_BBOX"/>
    <property type="match status" value="1"/>
</dbReference>
<dbReference type="InterPro" id="IPR000315">
    <property type="entry name" value="Znf_B-box"/>
</dbReference>
<evidence type="ECO:0000256" key="5">
    <source>
        <dbReference type="SAM" id="MobiDB-lite"/>
    </source>
</evidence>
<reference evidence="7" key="2">
    <citation type="submission" date="2023-06" db="EMBL/GenBank/DDBJ databases">
        <authorList>
            <person name="Ma L."/>
            <person name="Liu K.-W."/>
            <person name="Li Z."/>
            <person name="Hsiao Y.-Y."/>
            <person name="Qi Y."/>
            <person name="Fu T."/>
            <person name="Tang G."/>
            <person name="Zhang D."/>
            <person name="Sun W.-H."/>
            <person name="Liu D.-K."/>
            <person name="Li Y."/>
            <person name="Chen G.-Z."/>
            <person name="Liu X.-D."/>
            <person name="Liao X.-Y."/>
            <person name="Jiang Y.-T."/>
            <person name="Yu X."/>
            <person name="Hao Y."/>
            <person name="Huang J."/>
            <person name="Zhao X.-W."/>
            <person name="Ke S."/>
            <person name="Chen Y.-Y."/>
            <person name="Wu W.-L."/>
            <person name="Hsu J.-L."/>
            <person name="Lin Y.-F."/>
            <person name="Huang M.-D."/>
            <person name="Li C.-Y."/>
            <person name="Huang L."/>
            <person name="Wang Z.-W."/>
            <person name="Zhao X."/>
            <person name="Zhong W.-Y."/>
            <person name="Peng D.-H."/>
            <person name="Ahmad S."/>
            <person name="Lan S."/>
            <person name="Zhang J.-S."/>
            <person name="Tsai W.-C."/>
            <person name="Van De Peer Y."/>
            <person name="Liu Z.-J."/>
        </authorList>
    </citation>
    <scope>NUCLEOTIDE SEQUENCE</scope>
    <source>
        <strain evidence="7">CP</strain>
        <tissue evidence="7">Leaves</tissue>
    </source>
</reference>
<evidence type="ECO:0000313" key="7">
    <source>
        <dbReference type="EMBL" id="KAK1309370.1"/>
    </source>
</evidence>
<dbReference type="PANTHER" id="PTHR31717:SF60">
    <property type="entry name" value="B-BOX TYPE ZINC FINGER FAMILY PROTEIN"/>
    <property type="match status" value="1"/>
</dbReference>
<feature type="compositionally biased region" description="Acidic residues" evidence="5">
    <location>
        <begin position="91"/>
        <end position="114"/>
    </location>
</feature>
<protein>
    <submittedName>
        <fullName evidence="7">Zinc finger protein CONSTANS-LIKE 11</fullName>
    </submittedName>
</protein>
<dbReference type="EMBL" id="JAUJYO010000009">
    <property type="protein sequence ID" value="KAK1309370.1"/>
    <property type="molecule type" value="Genomic_DNA"/>
</dbReference>
<reference evidence="7" key="1">
    <citation type="journal article" date="2023" name="Nat. Commun.">
        <title>Diploid and tetraploid genomes of Acorus and the evolution of monocots.</title>
        <authorList>
            <person name="Ma L."/>
            <person name="Liu K.W."/>
            <person name="Li Z."/>
            <person name="Hsiao Y.Y."/>
            <person name="Qi Y."/>
            <person name="Fu T."/>
            <person name="Tang G.D."/>
            <person name="Zhang D."/>
            <person name="Sun W.H."/>
            <person name="Liu D.K."/>
            <person name="Li Y."/>
            <person name="Chen G.Z."/>
            <person name="Liu X.D."/>
            <person name="Liao X.Y."/>
            <person name="Jiang Y.T."/>
            <person name="Yu X."/>
            <person name="Hao Y."/>
            <person name="Huang J."/>
            <person name="Zhao X.W."/>
            <person name="Ke S."/>
            <person name="Chen Y.Y."/>
            <person name="Wu W.L."/>
            <person name="Hsu J.L."/>
            <person name="Lin Y.F."/>
            <person name="Huang M.D."/>
            <person name="Li C.Y."/>
            <person name="Huang L."/>
            <person name="Wang Z.W."/>
            <person name="Zhao X."/>
            <person name="Zhong W.Y."/>
            <person name="Peng D.H."/>
            <person name="Ahmad S."/>
            <person name="Lan S."/>
            <person name="Zhang J.S."/>
            <person name="Tsai W.C."/>
            <person name="Van de Peer Y."/>
            <person name="Liu Z.J."/>
        </authorList>
    </citation>
    <scope>NUCLEOTIDE SEQUENCE</scope>
    <source>
        <strain evidence="7">CP</strain>
    </source>
</reference>
<evidence type="ECO:0000256" key="4">
    <source>
        <dbReference type="PROSITE-ProRule" id="PRU00024"/>
    </source>
</evidence>
<comment type="caution">
    <text evidence="7">The sequence shown here is derived from an EMBL/GenBank/DDBJ whole genome shotgun (WGS) entry which is preliminary data.</text>
</comment>
<dbReference type="CDD" id="cd19821">
    <property type="entry name" value="Bbox1_BBX-like"/>
    <property type="match status" value="1"/>
</dbReference>
<keyword evidence="8" id="KW-1185">Reference proteome</keyword>
<proteinExistence type="predicted"/>
<keyword evidence="3" id="KW-0862">Zinc</keyword>
<gene>
    <name evidence="7" type="primary">COL11</name>
    <name evidence="7" type="ORF">QJS10_CPA09g01367</name>
</gene>
<dbReference type="Proteomes" id="UP001180020">
    <property type="component" value="Unassembled WGS sequence"/>
</dbReference>
<evidence type="ECO:0000259" key="6">
    <source>
        <dbReference type="PROSITE" id="PS50119"/>
    </source>
</evidence>
<evidence type="ECO:0000313" key="8">
    <source>
        <dbReference type="Proteomes" id="UP001180020"/>
    </source>
</evidence>
<keyword evidence="1" id="KW-0479">Metal-binding</keyword>